<dbReference type="EMBL" id="SGPK01000264">
    <property type="protein sequence ID" value="THH05395.1"/>
    <property type="molecule type" value="Genomic_DNA"/>
</dbReference>
<name>A0A4S4L2C2_9AGAM</name>
<feature type="repeat" description="RCC1" evidence="1">
    <location>
        <begin position="178"/>
        <end position="232"/>
    </location>
</feature>
<dbReference type="InterPro" id="IPR000408">
    <property type="entry name" value="Reg_chr_condens"/>
</dbReference>
<dbReference type="OrthoDB" id="61110at2759"/>
<dbReference type="Pfam" id="PF13540">
    <property type="entry name" value="RCC1_2"/>
    <property type="match status" value="1"/>
</dbReference>
<organism evidence="3 4">
    <name type="scientific">Phellinidium pouzarii</name>
    <dbReference type="NCBI Taxonomy" id="167371"/>
    <lineage>
        <taxon>Eukaryota</taxon>
        <taxon>Fungi</taxon>
        <taxon>Dikarya</taxon>
        <taxon>Basidiomycota</taxon>
        <taxon>Agaricomycotina</taxon>
        <taxon>Agaricomycetes</taxon>
        <taxon>Hymenochaetales</taxon>
        <taxon>Hymenochaetaceae</taxon>
        <taxon>Phellinidium</taxon>
    </lineage>
</organism>
<feature type="compositionally biased region" description="Acidic residues" evidence="2">
    <location>
        <begin position="593"/>
        <end position="606"/>
    </location>
</feature>
<dbReference type="AlphaFoldDB" id="A0A4S4L2C2"/>
<evidence type="ECO:0000313" key="3">
    <source>
        <dbReference type="EMBL" id="THH05395.1"/>
    </source>
</evidence>
<dbReference type="SUPFAM" id="SSF50985">
    <property type="entry name" value="RCC1/BLIP-II"/>
    <property type="match status" value="2"/>
</dbReference>
<dbReference type="GO" id="GO:0005737">
    <property type="term" value="C:cytoplasm"/>
    <property type="evidence" value="ECO:0007669"/>
    <property type="project" value="TreeGrafter"/>
</dbReference>
<dbReference type="PANTHER" id="PTHR45982">
    <property type="entry name" value="REGULATOR OF CHROMOSOME CONDENSATION"/>
    <property type="match status" value="1"/>
</dbReference>
<proteinExistence type="predicted"/>
<protein>
    <submittedName>
        <fullName evidence="3">Uncharacterized protein</fullName>
    </submittedName>
</protein>
<dbReference type="PROSITE" id="PS50012">
    <property type="entry name" value="RCC1_3"/>
    <property type="match status" value="1"/>
</dbReference>
<dbReference type="GO" id="GO:0005085">
    <property type="term" value="F:guanyl-nucleotide exchange factor activity"/>
    <property type="evidence" value="ECO:0007669"/>
    <property type="project" value="TreeGrafter"/>
</dbReference>
<dbReference type="PANTHER" id="PTHR45982:SF3">
    <property type="entry name" value="F-BOX PROTEIN POF9"/>
    <property type="match status" value="1"/>
</dbReference>
<dbReference type="InterPro" id="IPR009091">
    <property type="entry name" value="RCC1/BLIP-II"/>
</dbReference>
<accession>A0A4S4L2C2</accession>
<dbReference type="Proteomes" id="UP000308199">
    <property type="component" value="Unassembled WGS sequence"/>
</dbReference>
<reference evidence="3 4" key="1">
    <citation type="submission" date="2019-02" db="EMBL/GenBank/DDBJ databases">
        <title>Genome sequencing of the rare red list fungi Phellinidium pouzarii.</title>
        <authorList>
            <person name="Buettner E."/>
            <person name="Kellner H."/>
        </authorList>
    </citation>
    <scope>NUCLEOTIDE SEQUENCE [LARGE SCALE GENOMIC DNA]</scope>
    <source>
        <strain evidence="3 4">DSM 108285</strain>
    </source>
</reference>
<gene>
    <name evidence="3" type="ORF">EW145_g4827</name>
</gene>
<comment type="caution">
    <text evidence="3">The sequence shown here is derived from an EMBL/GenBank/DDBJ whole genome shotgun (WGS) entry which is preliminary data.</text>
</comment>
<evidence type="ECO:0000256" key="2">
    <source>
        <dbReference type="SAM" id="MobiDB-lite"/>
    </source>
</evidence>
<dbReference type="Gene3D" id="2.130.10.30">
    <property type="entry name" value="Regulator of chromosome condensation 1/beta-lactamase-inhibitor protein II"/>
    <property type="match status" value="2"/>
</dbReference>
<evidence type="ECO:0000313" key="4">
    <source>
        <dbReference type="Proteomes" id="UP000308199"/>
    </source>
</evidence>
<dbReference type="PROSITE" id="PS00626">
    <property type="entry name" value="RCC1_2"/>
    <property type="match status" value="1"/>
</dbReference>
<feature type="region of interest" description="Disordered" evidence="2">
    <location>
        <begin position="587"/>
        <end position="665"/>
    </location>
</feature>
<dbReference type="InterPro" id="IPR051553">
    <property type="entry name" value="Ran_GTPase-activating"/>
</dbReference>
<evidence type="ECO:0000256" key="1">
    <source>
        <dbReference type="PROSITE-ProRule" id="PRU00235"/>
    </source>
</evidence>
<sequence>MDSGLDAEYVRDQVAKSRSLEPFLGPKPSLVNTAHSRKADSLDATTQLKKLAPGWHQYQICQWSCCWTIFCQSFHTCNDETFWKLKCKEDFNFSSSRTARTSGWKYIYQGLSNPKVYVWGSKLPIAEAIHTEGWVFRRFLAASMGGIPYPMRLRFPKKTAIVELIAGGWSFHALDSQGRVFVWGTLDGERSYLTSNGFSVQRISETPLQLQLPTQIRALSCGRKHSMALDSSGQIWTFISWGRPFRLVTPLLDNSSPDETPVQTECGWSYSAALTASGNVLVWWPFGQSMQHVYNTTMTQMNESGDEQAHATVDGMIPCSTWDMQQDPHRLPPLPSLSELSDSRHTCNESERQETKLVKIAAMDNFLIGLTNKGHVLKFGDLSNETSLQQGRWEYLPFFSEIERVRAHPTFAGGERTENKNQETLQPPANFKIAHITAHFEHFVAYTTEVNSVVLRGSTDTTADHEAEIIPALQYKSIISVVLGDYHNAALTAEGKLYTWGVFSTGALGLGIPEELPAGTPGGYATQEQLERARQGRRIQVREVEVPTEVRFDHGKKKGKGKWTDRFCFSATAAGWHTGALVIDLEPKGKEDEGYEENEFEEESDSDPTSQMPGRFDPVSPLAPPGPRVVPLHRVPRGHAPPFRVGFAGRGRNLGPRGRGGNDGI</sequence>
<keyword evidence="4" id="KW-1185">Reference proteome</keyword>